<name>A0A2A2M0C5_9BILA</name>
<dbReference type="Gene3D" id="4.10.410.10">
    <property type="entry name" value="Pancreatic trypsin inhibitor Kunitz domain"/>
    <property type="match status" value="5"/>
</dbReference>
<feature type="domain" description="BPTI/Kunitz inhibitor" evidence="2">
    <location>
        <begin position="146"/>
        <end position="198"/>
    </location>
</feature>
<protein>
    <recommendedName>
        <fullName evidence="2">BPTI/Kunitz inhibitor domain-containing protein</fullName>
    </recommendedName>
</protein>
<dbReference type="PANTHER" id="PTHR46339:SF4">
    <property type="entry name" value="BPTI_KUNITZ INHIBITOR DOMAIN-CONTAINING PROTEIN"/>
    <property type="match status" value="1"/>
</dbReference>
<dbReference type="InterPro" id="IPR053014">
    <property type="entry name" value="Cuticle_assoc_divergent"/>
</dbReference>
<reference evidence="3 4" key="1">
    <citation type="journal article" date="2017" name="Curr. Biol.">
        <title>Genome architecture and evolution of a unichromosomal asexual nematode.</title>
        <authorList>
            <person name="Fradin H."/>
            <person name="Zegar C."/>
            <person name="Gutwein M."/>
            <person name="Lucas J."/>
            <person name="Kovtun M."/>
            <person name="Corcoran D."/>
            <person name="Baugh L.R."/>
            <person name="Kiontke K."/>
            <person name="Gunsalus K."/>
            <person name="Fitch D.H."/>
            <person name="Piano F."/>
        </authorList>
    </citation>
    <scope>NUCLEOTIDE SEQUENCE [LARGE SCALE GENOMIC DNA]</scope>
    <source>
        <strain evidence="3">PF1309</strain>
    </source>
</reference>
<dbReference type="Proteomes" id="UP000218231">
    <property type="component" value="Unassembled WGS sequence"/>
</dbReference>
<organism evidence="3 4">
    <name type="scientific">Diploscapter pachys</name>
    <dbReference type="NCBI Taxonomy" id="2018661"/>
    <lineage>
        <taxon>Eukaryota</taxon>
        <taxon>Metazoa</taxon>
        <taxon>Ecdysozoa</taxon>
        <taxon>Nematoda</taxon>
        <taxon>Chromadorea</taxon>
        <taxon>Rhabditida</taxon>
        <taxon>Rhabditina</taxon>
        <taxon>Rhabditomorpha</taxon>
        <taxon>Rhabditoidea</taxon>
        <taxon>Rhabditidae</taxon>
        <taxon>Diploscapter</taxon>
    </lineage>
</organism>
<dbReference type="InterPro" id="IPR002223">
    <property type="entry name" value="Kunitz_BPTI"/>
</dbReference>
<keyword evidence="4" id="KW-1185">Reference proteome</keyword>
<gene>
    <name evidence="3" type="ORF">WR25_18983</name>
</gene>
<dbReference type="PROSITE" id="PS50279">
    <property type="entry name" value="BPTI_KUNITZ_2"/>
    <property type="match status" value="5"/>
</dbReference>
<dbReference type="Pfam" id="PF14625">
    <property type="entry name" value="Lustrin_cystein"/>
    <property type="match status" value="12"/>
</dbReference>
<sequence>GWHCLHLVRSAAKLPSARASQWDAKPSNGPGESSISPTQSWKLHVKISLEEDLDFFSSNFRPILCTSTSSETRTSNNGDGSTWCVYPDGEVDISIGDIYNCISHPQVNHELFPEYAESVDGVCCHSRGRINVKSLKSSFKNSAFVCIQPLESGGEPSVPRWWYNSATGTCVQFMWDPDTIQNASPNNFRTVEHCESYCRDTCRRGHPEFAASKFAILDEVPKTNCLVTTSKCDTDHACTLIGSQQTCCPTAAHICSSQGGRFYLNKLPENYDRGTLIAGNKATTRYYYDAEQGRCVNFLYHGLGNFNNFLTKQDCESFCSKLVCENGNPLRIGEEWQRCDSNNDCPSSHFCSGSHKVCCPTAQSLCTQPKRLGDCTSSVRRYWYNAATRTCELFQYTGCQGNDNNFATLLSCQQKCKGIFVEPKCPHGRAFKDRNGLFQQCSDKQNGLKCPINYVCTSDGVTHGCCPTKSFTCSLNPDKGVQCGSGRSYRYYFNSNKQTCESFQYEGCDGNSNNFLTSEDCQSYCGVGGCPNGGSPLREETSNRPMTCSELRSCPGTHECISIPINGNIGNRCCPTKAHICSQPPQQGNHCSKISVTRYYFNIVTKDCASFQFNGCNGNLNNFVSAQECNNFCASAGCSVGEVVYKDVNTKKAYDCNNILVNSCPANFQCRFNSLTAGYVCCGSSTMDVCPSQERAFINALDESVRECAINVPGSCPADFLCRFNSQRNRYYCCAPTTENVCPDGRALYRTPKTLLPIRCTLNNPNTCPDGHTCQSRTRDVLQGFCCSTRNVCKGDSEFLMDEKTRMPRICTPGAFISCPNGYRHDFIENLLRISEMFRCHRWTPTATNGFCCKGEINAISEGCPPFEYALIHKGEIVQCDPFNIENKGCPSTFSCQFSVAFQRYQCCGKDPIEEEEIEQIELGCPLSQVALVEDERPVVCTASGTNCPVGYFCQFSDKNKQFQCCGHKAGCPSDSVAYIDLSGTAKSCSPKLPQCPSGYVCTNAKGGRHICCTTPKTGSSLLHQHRKRPGTPMIVSLTNPHKEIDEAIDPSVALQVSSTTTVTTPLTTNLTTTMIAMSTETPSSVVETSRVIKPTCPDDMMLTNGECKPRGLVGTPCLLNSQCTRGADCVMLICACGKHYREKEGRCEKPMECRSDEVEVNGKCLPIVFLGASCEDDKQCKNGSACVGEKCKCHENTAPYQNRCLTNLCGTGRTPILASNYTITSCSYERCPPQSSCFYSKPIKAYICCSHGPSKVRSSSKTPTGLQAGRTTYNGRRIRPPIHQLPGPRVINSRNKVTASLAKYKCPNGAQPLLFPTNSLPLICTPKNKCPTGYDCVDRICCPQKVKISNIKR</sequence>
<feature type="domain" description="BPTI/Kunitz inhibitor" evidence="2">
    <location>
        <begin position="272"/>
        <end position="319"/>
    </location>
</feature>
<dbReference type="PRINTS" id="PR00759">
    <property type="entry name" value="BASICPTASE"/>
</dbReference>
<feature type="domain" description="BPTI/Kunitz inhibitor" evidence="2">
    <location>
        <begin position="581"/>
        <end position="633"/>
    </location>
</feature>
<proteinExistence type="predicted"/>
<dbReference type="Pfam" id="PF00014">
    <property type="entry name" value="Kunitz_BPTI"/>
    <property type="match status" value="5"/>
</dbReference>
<dbReference type="InterPro" id="IPR006150">
    <property type="entry name" value="Cys_repeat_1"/>
</dbReference>
<dbReference type="GO" id="GO:0004867">
    <property type="term" value="F:serine-type endopeptidase inhibitor activity"/>
    <property type="evidence" value="ECO:0007669"/>
    <property type="project" value="InterPro"/>
</dbReference>
<dbReference type="InterPro" id="IPR028150">
    <property type="entry name" value="Lustrin_cystein"/>
</dbReference>
<feature type="region of interest" description="Disordered" evidence="1">
    <location>
        <begin position="1260"/>
        <end position="1286"/>
    </location>
</feature>
<dbReference type="STRING" id="2018661.A0A2A2M0C5"/>
<dbReference type="PROSITE" id="PS00280">
    <property type="entry name" value="BPTI_KUNITZ_1"/>
    <property type="match status" value="3"/>
</dbReference>
<dbReference type="CDD" id="cd00109">
    <property type="entry name" value="Kunitz-type"/>
    <property type="match status" value="2"/>
</dbReference>
<dbReference type="SMART" id="SM00289">
    <property type="entry name" value="WR1"/>
    <property type="match status" value="15"/>
</dbReference>
<feature type="domain" description="BPTI/Kunitz inhibitor" evidence="2">
    <location>
        <begin position="473"/>
        <end position="525"/>
    </location>
</feature>
<feature type="region of interest" description="Disordered" evidence="1">
    <location>
        <begin position="18"/>
        <end position="37"/>
    </location>
</feature>
<dbReference type="OrthoDB" id="5950222at2759"/>
<dbReference type="SMART" id="SM00131">
    <property type="entry name" value="KU"/>
    <property type="match status" value="5"/>
</dbReference>
<dbReference type="CDD" id="cd22593">
    <property type="entry name" value="Kunitz_conkunitzin"/>
    <property type="match status" value="2"/>
</dbReference>
<dbReference type="InterPro" id="IPR006149">
    <property type="entry name" value="EB_dom"/>
</dbReference>
<evidence type="ECO:0000313" key="3">
    <source>
        <dbReference type="EMBL" id="PAV91823.1"/>
    </source>
</evidence>
<evidence type="ECO:0000313" key="4">
    <source>
        <dbReference type="Proteomes" id="UP000218231"/>
    </source>
</evidence>
<dbReference type="InterPro" id="IPR020901">
    <property type="entry name" value="Prtase_inh_Kunz-CS"/>
</dbReference>
<evidence type="ECO:0000259" key="2">
    <source>
        <dbReference type="PROSITE" id="PS50279"/>
    </source>
</evidence>
<feature type="domain" description="BPTI/Kunitz inhibitor" evidence="2">
    <location>
        <begin position="366"/>
        <end position="416"/>
    </location>
</feature>
<accession>A0A2A2M0C5</accession>
<feature type="non-terminal residue" evidence="3">
    <location>
        <position position="1"/>
    </location>
</feature>
<feature type="compositionally biased region" description="Polar residues" evidence="1">
    <location>
        <begin position="1260"/>
        <end position="1275"/>
    </location>
</feature>
<dbReference type="InterPro" id="IPR036880">
    <property type="entry name" value="Kunitz_BPTI_sf"/>
</dbReference>
<dbReference type="SUPFAM" id="SSF57362">
    <property type="entry name" value="BPTI-like"/>
    <property type="match status" value="5"/>
</dbReference>
<dbReference type="EMBL" id="LIAE01006289">
    <property type="protein sequence ID" value="PAV91823.1"/>
    <property type="molecule type" value="Genomic_DNA"/>
</dbReference>
<dbReference type="Pfam" id="PF01683">
    <property type="entry name" value="EB"/>
    <property type="match status" value="2"/>
</dbReference>
<evidence type="ECO:0000256" key="1">
    <source>
        <dbReference type="SAM" id="MobiDB-lite"/>
    </source>
</evidence>
<dbReference type="PANTHER" id="PTHR46339">
    <property type="entry name" value="PROTEIN CBG15282-RELATED"/>
    <property type="match status" value="1"/>
</dbReference>
<comment type="caution">
    <text evidence="3">The sequence shown here is derived from an EMBL/GenBank/DDBJ whole genome shotgun (WGS) entry which is preliminary data.</text>
</comment>